<dbReference type="GO" id="GO:0051536">
    <property type="term" value="F:iron-sulfur cluster binding"/>
    <property type="evidence" value="ECO:0007669"/>
    <property type="project" value="InterPro"/>
</dbReference>
<dbReference type="CDD" id="cd06664">
    <property type="entry name" value="IscU_like"/>
    <property type="match status" value="1"/>
</dbReference>
<dbReference type="NCBIfam" id="TIGR01994">
    <property type="entry name" value="SUF_scaf_2"/>
    <property type="match status" value="1"/>
</dbReference>
<sequence length="124" mass="13887">MEQELYREIILDHYRNPKNFGELSEPDISESELNPLCGDKIQLHAKIANKKIQAIKFRGNGCAISQASASVLTEYVKGKSLQEVEKLGPEDVLDLLKINPPPARLKCATLVLSVLKKGLRNYKL</sequence>
<proteinExistence type="predicted"/>
<evidence type="ECO:0000313" key="3">
    <source>
        <dbReference type="Proteomes" id="UP000177103"/>
    </source>
</evidence>
<comment type="caution">
    <text evidence="2">The sequence shown here is derived from an EMBL/GenBank/DDBJ whole genome shotgun (WGS) entry which is preliminary data.</text>
</comment>
<dbReference type="GO" id="GO:0016226">
    <property type="term" value="P:iron-sulfur cluster assembly"/>
    <property type="evidence" value="ECO:0007669"/>
    <property type="project" value="InterPro"/>
</dbReference>
<dbReference type="AlphaFoldDB" id="A0A1G1WBK8"/>
<evidence type="ECO:0000313" key="2">
    <source>
        <dbReference type="EMBL" id="OGY24910.1"/>
    </source>
</evidence>
<dbReference type="SUPFAM" id="SSF82649">
    <property type="entry name" value="SufE/NifU"/>
    <property type="match status" value="1"/>
</dbReference>
<evidence type="ECO:0000259" key="1">
    <source>
        <dbReference type="Pfam" id="PF01592"/>
    </source>
</evidence>
<dbReference type="EMBL" id="MHCQ01000007">
    <property type="protein sequence ID" value="OGY24910.1"/>
    <property type="molecule type" value="Genomic_DNA"/>
</dbReference>
<dbReference type="PANTHER" id="PTHR10093">
    <property type="entry name" value="IRON-SULFUR CLUSTER ASSEMBLY ENZYME NIFU HOMOLOG"/>
    <property type="match status" value="1"/>
</dbReference>
<reference evidence="2 3" key="1">
    <citation type="journal article" date="2016" name="Nat. Commun.">
        <title>Thousands of microbial genomes shed light on interconnected biogeochemical processes in an aquifer system.</title>
        <authorList>
            <person name="Anantharaman K."/>
            <person name="Brown C.T."/>
            <person name="Hug L.A."/>
            <person name="Sharon I."/>
            <person name="Castelle C.J."/>
            <person name="Probst A.J."/>
            <person name="Thomas B.C."/>
            <person name="Singh A."/>
            <person name="Wilkins M.J."/>
            <person name="Karaoz U."/>
            <person name="Brodie E.L."/>
            <person name="Williams K.H."/>
            <person name="Hubbard S.S."/>
            <person name="Banfield J.F."/>
        </authorList>
    </citation>
    <scope>NUCLEOTIDE SEQUENCE [LARGE SCALE GENOMIC DNA]</scope>
</reference>
<dbReference type="Gene3D" id="3.90.1010.10">
    <property type="match status" value="1"/>
</dbReference>
<accession>A0A1G1WBK8</accession>
<feature type="domain" description="NIF system FeS cluster assembly NifU N-terminal" evidence="1">
    <location>
        <begin position="6"/>
        <end position="123"/>
    </location>
</feature>
<dbReference type="Proteomes" id="UP000177103">
    <property type="component" value="Unassembled WGS sequence"/>
</dbReference>
<organism evidence="2 3">
    <name type="scientific">Candidatus Woykebacteria bacterium RBG_13_40_7b</name>
    <dbReference type="NCBI Taxonomy" id="1802594"/>
    <lineage>
        <taxon>Bacteria</taxon>
        <taxon>Candidatus Woykeibacteriota</taxon>
    </lineage>
</organism>
<dbReference type="Pfam" id="PF01592">
    <property type="entry name" value="NifU_N"/>
    <property type="match status" value="1"/>
</dbReference>
<protein>
    <submittedName>
        <fullName evidence="2">SUF system NifU family Fe-S cluster assembly protein</fullName>
    </submittedName>
</protein>
<dbReference type="InterPro" id="IPR002871">
    <property type="entry name" value="NIF_FeS_clus_asmbl_NifU_N"/>
</dbReference>
<dbReference type="GO" id="GO:0005506">
    <property type="term" value="F:iron ion binding"/>
    <property type="evidence" value="ECO:0007669"/>
    <property type="project" value="InterPro"/>
</dbReference>
<gene>
    <name evidence="2" type="ORF">A2Y57_01185</name>
</gene>
<name>A0A1G1WBK8_9BACT</name>